<feature type="transmembrane region" description="Helical" evidence="9">
    <location>
        <begin position="54"/>
        <end position="72"/>
    </location>
</feature>
<dbReference type="RefSeq" id="WP_208005417.1">
    <property type="nucleotide sequence ID" value="NZ_JAGDFX010000007.1"/>
</dbReference>
<accession>A0ABS3NG37</accession>
<dbReference type="PANTHER" id="PTHR35011">
    <property type="entry name" value="2,3-DIKETO-L-GULONATE TRAP TRANSPORTER SMALL PERMEASE PROTEIN YIAM"/>
    <property type="match status" value="1"/>
</dbReference>
<evidence type="ECO:0000256" key="4">
    <source>
        <dbReference type="ARBA" id="ARBA00022519"/>
    </source>
</evidence>
<gene>
    <name evidence="11" type="ORF">J3U76_07885</name>
</gene>
<name>A0ABS3NG37_9GAMM</name>
<proteinExistence type="inferred from homology"/>
<feature type="domain" description="Tripartite ATP-independent periplasmic transporters DctQ component" evidence="10">
    <location>
        <begin position="32"/>
        <end position="152"/>
    </location>
</feature>
<comment type="function">
    <text evidence="9">Part of the tripartite ATP-independent periplasmic (TRAP) transport system.</text>
</comment>
<keyword evidence="12" id="KW-1185">Reference proteome</keyword>
<keyword evidence="6 9" id="KW-1133">Transmembrane helix</keyword>
<feature type="transmembrane region" description="Helical" evidence="9">
    <location>
        <begin position="134"/>
        <end position="152"/>
    </location>
</feature>
<comment type="caution">
    <text evidence="11">The sequence shown here is derived from an EMBL/GenBank/DDBJ whole genome shotgun (WGS) entry which is preliminary data.</text>
</comment>
<evidence type="ECO:0000256" key="6">
    <source>
        <dbReference type="ARBA" id="ARBA00022989"/>
    </source>
</evidence>
<evidence type="ECO:0000313" key="11">
    <source>
        <dbReference type="EMBL" id="MBO1519544.1"/>
    </source>
</evidence>
<evidence type="ECO:0000256" key="9">
    <source>
        <dbReference type="RuleBase" id="RU369079"/>
    </source>
</evidence>
<evidence type="ECO:0000313" key="12">
    <source>
        <dbReference type="Proteomes" id="UP000664882"/>
    </source>
</evidence>
<protein>
    <recommendedName>
        <fullName evidence="9">TRAP transporter small permease protein</fullName>
    </recommendedName>
</protein>
<evidence type="ECO:0000259" key="10">
    <source>
        <dbReference type="Pfam" id="PF04290"/>
    </source>
</evidence>
<comment type="similarity">
    <text evidence="8 9">Belongs to the TRAP transporter small permease family.</text>
</comment>
<keyword evidence="5 9" id="KW-0812">Transmembrane</keyword>
<comment type="subcellular location">
    <subcellularLocation>
        <location evidence="1 9">Cell inner membrane</location>
        <topology evidence="1 9">Multi-pass membrane protein</topology>
    </subcellularLocation>
</comment>
<dbReference type="Pfam" id="PF04290">
    <property type="entry name" value="DctQ"/>
    <property type="match status" value="1"/>
</dbReference>
<reference evidence="11 12" key="1">
    <citation type="submission" date="2021-03" db="EMBL/GenBank/DDBJ databases">
        <title>Oceanisphaera sp. nov., isolated from the intestine.</title>
        <authorList>
            <person name="Zhao L.-H."/>
            <person name="Shi L.-F."/>
        </authorList>
    </citation>
    <scope>NUCLEOTIDE SEQUENCE [LARGE SCALE GENOMIC DNA]</scope>
    <source>
        <strain evidence="11 12">DM8</strain>
    </source>
</reference>
<dbReference type="PANTHER" id="PTHR35011:SF10">
    <property type="entry name" value="TRAP TRANSPORTER SMALL PERMEASE PROTEIN"/>
    <property type="match status" value="1"/>
</dbReference>
<sequence>MHRLVVMNTKIIRLLSRMSEALAGLLIASNLVVLLYGVTARYLAGRSPIWMDELSRFLIIGTVLLTAGVVWVRNEHMRINLLEQKLPPKWASALKLYQWLLTVAISAAFAWYSWHYAFSVGRFTTMGLGISRTWPMLSMPLGFFMLFLFAILRGPFERKDLQL</sequence>
<dbReference type="Proteomes" id="UP000664882">
    <property type="component" value="Unassembled WGS sequence"/>
</dbReference>
<evidence type="ECO:0000256" key="7">
    <source>
        <dbReference type="ARBA" id="ARBA00023136"/>
    </source>
</evidence>
<keyword evidence="2 9" id="KW-0813">Transport</keyword>
<dbReference type="InterPro" id="IPR055348">
    <property type="entry name" value="DctQ"/>
</dbReference>
<evidence type="ECO:0000256" key="3">
    <source>
        <dbReference type="ARBA" id="ARBA00022475"/>
    </source>
</evidence>
<feature type="transmembrane region" description="Helical" evidence="9">
    <location>
        <begin position="21"/>
        <end position="42"/>
    </location>
</feature>
<keyword evidence="7 9" id="KW-0472">Membrane</keyword>
<evidence type="ECO:0000256" key="8">
    <source>
        <dbReference type="ARBA" id="ARBA00038436"/>
    </source>
</evidence>
<evidence type="ECO:0000256" key="2">
    <source>
        <dbReference type="ARBA" id="ARBA00022448"/>
    </source>
</evidence>
<organism evidence="11 12">
    <name type="scientific">Oceanisphaera pacifica</name>
    <dbReference type="NCBI Taxonomy" id="2818389"/>
    <lineage>
        <taxon>Bacteria</taxon>
        <taxon>Pseudomonadati</taxon>
        <taxon>Pseudomonadota</taxon>
        <taxon>Gammaproteobacteria</taxon>
        <taxon>Aeromonadales</taxon>
        <taxon>Aeromonadaceae</taxon>
        <taxon>Oceanisphaera</taxon>
    </lineage>
</organism>
<evidence type="ECO:0000256" key="5">
    <source>
        <dbReference type="ARBA" id="ARBA00022692"/>
    </source>
</evidence>
<evidence type="ECO:0000256" key="1">
    <source>
        <dbReference type="ARBA" id="ARBA00004429"/>
    </source>
</evidence>
<keyword evidence="4 9" id="KW-0997">Cell inner membrane</keyword>
<dbReference type="InterPro" id="IPR007387">
    <property type="entry name" value="TRAP_DctQ"/>
</dbReference>
<keyword evidence="3" id="KW-1003">Cell membrane</keyword>
<feature type="transmembrane region" description="Helical" evidence="9">
    <location>
        <begin position="93"/>
        <end position="114"/>
    </location>
</feature>
<dbReference type="EMBL" id="JAGDFX010000007">
    <property type="protein sequence ID" value="MBO1519544.1"/>
    <property type="molecule type" value="Genomic_DNA"/>
</dbReference>
<comment type="subunit">
    <text evidence="9">The complex comprises the extracytoplasmic solute receptor protein and the two transmembrane proteins.</text>
</comment>